<sequence length="507" mass="55298">MYKMASNLVSIRRRNGEGRGAGGGRYEKTPENVSDLGAKTETKLYNSVLELVGNTPLIKLNKLPRDHGVPCEIYAKCEFFNPSGSIKDRIALSVIQDARQAGVVNNDTEFVEASSGNTGIGIALNAAVSENKCIIITEDNSSEEANTINLLGAEVIQAKNKDAIAYRLKDENPDKVVILNQGDNPVNQRTHYENTAEEIVSALGDVDMVVMGTGTGDTMTGIGLKLKERNPKCVVVVAEPDGSVVFNTKDKEHPFLVEGIGGSNLSITIDKSVADHFEVVTDQESFLMSREMAKKEGLLCGGSSGTAMAAAIKAVKALNVGPGQRVVVILPDGIRNYMSKFVSDQWMEAHRFIEPPAHTMKWWKRPITDIYLRRSYPKLNKDSTCVHALRAMNTHNVNLAVIVDDLGGFVGVVTKDNLRNRATNPTKLPGQDSENFDFEGAVFDNLDRHVFTLAEKSEAGHPTVGLLSRMLDITPFVIIVNKGTSDENDFFIPTGVVTSDDILDYII</sequence>
<name>A0ACC2QEA4_9NEOP</name>
<comment type="caution">
    <text evidence="1">The sequence shown here is derived from an EMBL/GenBank/DDBJ whole genome shotgun (WGS) entry which is preliminary data.</text>
</comment>
<gene>
    <name evidence="1" type="ORF">PYW08_007663</name>
</gene>
<proteinExistence type="predicted"/>
<accession>A0ACC2QEA4</accession>
<evidence type="ECO:0000313" key="1">
    <source>
        <dbReference type="EMBL" id="KAJ8714043.1"/>
    </source>
</evidence>
<evidence type="ECO:0000313" key="2">
    <source>
        <dbReference type="Proteomes" id="UP001231649"/>
    </source>
</evidence>
<protein>
    <submittedName>
        <fullName evidence="1">Uncharacterized protein</fullName>
    </submittedName>
</protein>
<dbReference type="EMBL" id="CM056796">
    <property type="protein sequence ID" value="KAJ8714043.1"/>
    <property type="molecule type" value="Genomic_DNA"/>
</dbReference>
<keyword evidence="2" id="KW-1185">Reference proteome</keyword>
<organism evidence="1 2">
    <name type="scientific">Mythimna loreyi</name>
    <dbReference type="NCBI Taxonomy" id="667449"/>
    <lineage>
        <taxon>Eukaryota</taxon>
        <taxon>Metazoa</taxon>
        <taxon>Ecdysozoa</taxon>
        <taxon>Arthropoda</taxon>
        <taxon>Hexapoda</taxon>
        <taxon>Insecta</taxon>
        <taxon>Pterygota</taxon>
        <taxon>Neoptera</taxon>
        <taxon>Endopterygota</taxon>
        <taxon>Lepidoptera</taxon>
        <taxon>Glossata</taxon>
        <taxon>Ditrysia</taxon>
        <taxon>Noctuoidea</taxon>
        <taxon>Noctuidae</taxon>
        <taxon>Noctuinae</taxon>
        <taxon>Hadenini</taxon>
        <taxon>Mythimna</taxon>
    </lineage>
</organism>
<dbReference type="Proteomes" id="UP001231649">
    <property type="component" value="Chromosome 20"/>
</dbReference>
<reference evidence="1" key="1">
    <citation type="submission" date="2023-03" db="EMBL/GenBank/DDBJ databases">
        <title>Chromosome-level genomes of two armyworms, Mythimna separata and Mythimna loreyi, provide insights into the biosynthesis and reception of sex pheromones.</title>
        <authorList>
            <person name="Zhao H."/>
        </authorList>
    </citation>
    <scope>NUCLEOTIDE SEQUENCE</scope>
    <source>
        <strain evidence="1">BeijingLab</strain>
    </source>
</reference>